<dbReference type="GO" id="GO:0006284">
    <property type="term" value="P:base-excision repair"/>
    <property type="evidence" value="ECO:0007669"/>
    <property type="project" value="InterPro"/>
</dbReference>
<keyword evidence="5" id="KW-0539">Nucleus</keyword>
<comment type="subcellular location">
    <subcellularLocation>
        <location evidence="1">Nucleus</location>
    </subcellularLocation>
</comment>
<evidence type="ECO:0000256" key="3">
    <source>
        <dbReference type="ARBA" id="ARBA00022763"/>
    </source>
</evidence>
<dbReference type="GO" id="GO:0003684">
    <property type="term" value="F:damaged DNA binding"/>
    <property type="evidence" value="ECO:0007669"/>
    <property type="project" value="InterPro"/>
</dbReference>
<dbReference type="PANTHER" id="PTHR11370:SF5">
    <property type="entry name" value="DNA REPAIR PROTEIN XRCC1"/>
    <property type="match status" value="1"/>
</dbReference>
<keyword evidence="4" id="KW-0234">DNA repair</keyword>
<keyword evidence="3" id="KW-0227">DNA damage</keyword>
<feature type="compositionally biased region" description="Polar residues" evidence="6">
    <location>
        <begin position="152"/>
        <end position="166"/>
    </location>
</feature>
<dbReference type="GO" id="GO:0000012">
    <property type="term" value="P:single strand break repair"/>
    <property type="evidence" value="ECO:0007669"/>
    <property type="project" value="InterPro"/>
</dbReference>
<dbReference type="InterPro" id="IPR002706">
    <property type="entry name" value="Xrcc1_N"/>
</dbReference>
<feature type="compositionally biased region" description="Basic and acidic residues" evidence="6">
    <location>
        <begin position="212"/>
        <end position="231"/>
    </location>
</feature>
<feature type="compositionally biased region" description="Basic and acidic residues" evidence="6">
    <location>
        <begin position="396"/>
        <end position="425"/>
    </location>
</feature>
<evidence type="ECO:0000256" key="6">
    <source>
        <dbReference type="SAM" id="MobiDB-lite"/>
    </source>
</evidence>
<organism evidence="8 9">
    <name type="scientific">Paralvinella palmiformis</name>
    <dbReference type="NCBI Taxonomy" id="53620"/>
    <lineage>
        <taxon>Eukaryota</taxon>
        <taxon>Metazoa</taxon>
        <taxon>Spiralia</taxon>
        <taxon>Lophotrochozoa</taxon>
        <taxon>Annelida</taxon>
        <taxon>Polychaeta</taxon>
        <taxon>Sedentaria</taxon>
        <taxon>Canalipalpata</taxon>
        <taxon>Terebellida</taxon>
        <taxon>Terebelliformia</taxon>
        <taxon>Alvinellidae</taxon>
        <taxon>Paralvinella</taxon>
    </lineage>
</organism>
<dbReference type="Pfam" id="PF12738">
    <property type="entry name" value="PTCB-BRCT"/>
    <property type="match status" value="1"/>
</dbReference>
<dbReference type="Proteomes" id="UP001208570">
    <property type="component" value="Unassembled WGS sequence"/>
</dbReference>
<dbReference type="Pfam" id="PF01834">
    <property type="entry name" value="XRCC1_N"/>
    <property type="match status" value="1"/>
</dbReference>
<dbReference type="SUPFAM" id="SSF49785">
    <property type="entry name" value="Galactose-binding domain-like"/>
    <property type="match status" value="1"/>
</dbReference>
<keyword evidence="9" id="KW-1185">Reference proteome</keyword>
<dbReference type="InterPro" id="IPR001357">
    <property type="entry name" value="BRCT_dom"/>
</dbReference>
<evidence type="ECO:0000256" key="5">
    <source>
        <dbReference type="ARBA" id="ARBA00023242"/>
    </source>
</evidence>
<dbReference type="GO" id="GO:0006303">
    <property type="term" value="P:double-strand break repair via nonhomologous end joining"/>
    <property type="evidence" value="ECO:0007669"/>
    <property type="project" value="InterPro"/>
</dbReference>
<feature type="domain" description="BRCT" evidence="7">
    <location>
        <begin position="291"/>
        <end position="378"/>
    </location>
</feature>
<evidence type="ECO:0000313" key="9">
    <source>
        <dbReference type="Proteomes" id="UP001208570"/>
    </source>
</evidence>
<dbReference type="SMART" id="SM00292">
    <property type="entry name" value="BRCT"/>
    <property type="match status" value="1"/>
</dbReference>
<protein>
    <recommendedName>
        <fullName evidence="7">BRCT domain-containing protein</fullName>
    </recommendedName>
</protein>
<dbReference type="Gene3D" id="2.60.120.260">
    <property type="entry name" value="Galactose-binding domain-like"/>
    <property type="match status" value="1"/>
</dbReference>
<dbReference type="AlphaFoldDB" id="A0AAD9K408"/>
<dbReference type="FunFam" id="2.60.120.260:FF:000025">
    <property type="entry name" value="DNA repair protein XRCC1 isoform X1"/>
    <property type="match status" value="1"/>
</dbReference>
<feature type="region of interest" description="Disordered" evidence="6">
    <location>
        <begin position="151"/>
        <end position="263"/>
    </location>
</feature>
<reference evidence="8" key="1">
    <citation type="journal article" date="2023" name="Mol. Biol. Evol.">
        <title>Third-Generation Sequencing Reveals the Adaptive Role of the Epigenome in Three Deep-Sea Polychaetes.</title>
        <authorList>
            <person name="Perez M."/>
            <person name="Aroh O."/>
            <person name="Sun Y."/>
            <person name="Lan Y."/>
            <person name="Juniper S.K."/>
            <person name="Young C.R."/>
            <person name="Angers B."/>
            <person name="Qian P.Y."/>
        </authorList>
    </citation>
    <scope>NUCLEOTIDE SEQUENCE</scope>
    <source>
        <strain evidence="8">P08H-3</strain>
    </source>
</reference>
<dbReference type="FunFam" id="3.40.50.10190:FF:000008">
    <property type="entry name" value="X-ray repair cross complementing 1"/>
    <property type="match status" value="1"/>
</dbReference>
<gene>
    <name evidence="8" type="ORF">LSH36_78g05025</name>
</gene>
<dbReference type="CDD" id="cd17725">
    <property type="entry name" value="BRCT_XRCC1_rpt1"/>
    <property type="match status" value="1"/>
</dbReference>
<evidence type="ECO:0000313" key="8">
    <source>
        <dbReference type="EMBL" id="KAK2163530.1"/>
    </source>
</evidence>
<feature type="region of interest" description="Disordered" evidence="6">
    <location>
        <begin position="379"/>
        <end position="442"/>
    </location>
</feature>
<dbReference type="InterPro" id="IPR045080">
    <property type="entry name" value="BRCT_XRCC1_rpt1"/>
</dbReference>
<dbReference type="EMBL" id="JAODUP010000078">
    <property type="protein sequence ID" value="KAK2163530.1"/>
    <property type="molecule type" value="Genomic_DNA"/>
</dbReference>
<dbReference type="InterPro" id="IPR008979">
    <property type="entry name" value="Galactose-bd-like_sf"/>
</dbReference>
<proteinExistence type="predicted"/>
<comment type="caution">
    <text evidence="8">The sequence shown here is derived from an EMBL/GenBank/DDBJ whole genome shotgun (WGS) entry which is preliminary data.</text>
</comment>
<evidence type="ECO:0000256" key="4">
    <source>
        <dbReference type="ARBA" id="ARBA00023204"/>
    </source>
</evidence>
<name>A0AAD9K408_9ANNE</name>
<keyword evidence="2" id="KW-0677">Repeat</keyword>
<sequence length="568" mass="63510">MPEIKLQHVISCSSEDSTYPADNLITGDGFKKWKCAKAGEKQISITFQLEKASRIEQIDIGNDGSAFVEVLVGKSSVSKDDFQVILVASSFMSPMDSRAGKNMTAVRMFSSDKLSKNVLDQKWDRVKVVCTQPFSKSIQYGLAFIKLHSPSEEGSTNTQEPATKQSKLGGFKLKPEEGDTIRPGSLFSTRDKERVAPSPLTGAAAVRAASKLAEESHRSASKENRQTKSPKDGAQSMKRKLDESSTKHGTSESRSTPTASLHKHHSYTESSSFIVLILLSALPTKIEKNVVFDKLMKKVVFVMSGYQNPERGRIRDKALEMGATYKADWTKECTHLICAFENTPKYNQVKGNGRIVSKKWILDSYKANKLLPWRQYRLGRARSPPGGSTDGDSDDEVKLKETHRMSTETFRQKPKPEKSPMKKPEQITPNTQPSTSKQADDSIYDASTDEDVPADTRNGVDVKTSDSELLELPDLFRGKKFFFYGNFKSSECRKMRRFIIAYNGRSADWPASTWDTFVDTPNLPNDCISPHSSSRCSLAEVRSATVLLRILKQSSRSIQFRNAIELRH</sequence>
<dbReference type="PANTHER" id="PTHR11370">
    <property type="entry name" value="DNA-REPAIR PROTEIN XRCC1"/>
    <property type="match status" value="1"/>
</dbReference>
<dbReference type="GO" id="GO:0005634">
    <property type="term" value="C:nucleus"/>
    <property type="evidence" value="ECO:0007669"/>
    <property type="project" value="UniProtKB-SubCell"/>
</dbReference>
<accession>A0AAD9K408</accession>
<feature type="compositionally biased region" description="Basic and acidic residues" evidence="6">
    <location>
        <begin position="239"/>
        <end position="251"/>
    </location>
</feature>
<feature type="compositionally biased region" description="Polar residues" evidence="6">
    <location>
        <begin position="427"/>
        <end position="437"/>
    </location>
</feature>
<evidence type="ECO:0000259" key="7">
    <source>
        <dbReference type="PROSITE" id="PS50172"/>
    </source>
</evidence>
<dbReference type="PROSITE" id="PS50172">
    <property type="entry name" value="BRCT"/>
    <property type="match status" value="1"/>
</dbReference>
<dbReference type="SUPFAM" id="SSF52113">
    <property type="entry name" value="BRCT domain"/>
    <property type="match status" value="1"/>
</dbReference>
<dbReference type="InterPro" id="IPR036420">
    <property type="entry name" value="BRCT_dom_sf"/>
</dbReference>
<dbReference type="Gene3D" id="3.40.50.10190">
    <property type="entry name" value="BRCT domain"/>
    <property type="match status" value="2"/>
</dbReference>
<evidence type="ECO:0000256" key="1">
    <source>
        <dbReference type="ARBA" id="ARBA00004123"/>
    </source>
</evidence>
<evidence type="ECO:0000256" key="2">
    <source>
        <dbReference type="ARBA" id="ARBA00022737"/>
    </source>
</evidence>